<proteinExistence type="predicted"/>
<keyword evidence="3" id="KW-1185">Reference proteome</keyword>
<name>A0AAV0GI07_9ASTE</name>
<dbReference type="AlphaFoldDB" id="A0AAV0GI07"/>
<feature type="compositionally biased region" description="Polar residues" evidence="1">
    <location>
        <begin position="31"/>
        <end position="44"/>
    </location>
</feature>
<evidence type="ECO:0000313" key="3">
    <source>
        <dbReference type="Proteomes" id="UP001152523"/>
    </source>
</evidence>
<feature type="region of interest" description="Disordered" evidence="1">
    <location>
        <begin position="20"/>
        <end position="101"/>
    </location>
</feature>
<evidence type="ECO:0000313" key="2">
    <source>
        <dbReference type="EMBL" id="CAH9147611.1"/>
    </source>
</evidence>
<feature type="compositionally biased region" description="Basic and acidic residues" evidence="1">
    <location>
        <begin position="72"/>
        <end position="81"/>
    </location>
</feature>
<dbReference type="PANTHER" id="PTHR34546">
    <property type="entry name" value="OS06G0153600 PROTEIN"/>
    <property type="match status" value="1"/>
</dbReference>
<dbReference type="EMBL" id="CAMAPF010001136">
    <property type="protein sequence ID" value="CAH9147611.1"/>
    <property type="molecule type" value="Genomic_DNA"/>
</dbReference>
<feature type="region of interest" description="Disordered" evidence="1">
    <location>
        <begin position="254"/>
        <end position="281"/>
    </location>
</feature>
<accession>A0AAV0GI07</accession>
<dbReference type="Proteomes" id="UP001152523">
    <property type="component" value="Unassembled WGS sequence"/>
</dbReference>
<reference evidence="2" key="1">
    <citation type="submission" date="2022-07" db="EMBL/GenBank/DDBJ databases">
        <authorList>
            <person name="Macas J."/>
            <person name="Novak P."/>
            <person name="Neumann P."/>
        </authorList>
    </citation>
    <scope>NUCLEOTIDE SEQUENCE</scope>
</reference>
<organism evidence="2 3">
    <name type="scientific">Cuscuta epithymum</name>
    <dbReference type="NCBI Taxonomy" id="186058"/>
    <lineage>
        <taxon>Eukaryota</taxon>
        <taxon>Viridiplantae</taxon>
        <taxon>Streptophyta</taxon>
        <taxon>Embryophyta</taxon>
        <taxon>Tracheophyta</taxon>
        <taxon>Spermatophyta</taxon>
        <taxon>Magnoliopsida</taxon>
        <taxon>eudicotyledons</taxon>
        <taxon>Gunneridae</taxon>
        <taxon>Pentapetalae</taxon>
        <taxon>asterids</taxon>
        <taxon>lamiids</taxon>
        <taxon>Solanales</taxon>
        <taxon>Convolvulaceae</taxon>
        <taxon>Cuscuteae</taxon>
        <taxon>Cuscuta</taxon>
        <taxon>Cuscuta subgen. Cuscuta</taxon>
    </lineage>
</organism>
<sequence length="386" mass="43128">MDPYQEDRLREEVIYLHSLWHQGPPRPQNPIAYQTSLRPINPTQFKRRGNPTPARRGKFETESSDSGIEWPCKLKTDKPPETDAGWPKLLVPSSSERRSLTTEEQAQLASNQAQKAALKAVSDFLCNEDSSDDEEAEDEYIDDVQEGDIDNTAKGEVRESLDFFVKLFENDGALREYYEKNYAGGEFSCLVCFAAGKRSVKKYKDCLALVQHSISVTKTKRRQAHRAFGQSVCKILGWDINRLPPSIASSQLENKLGLSSDSPVEGQHNDNAESVSNNRGDGGGELIINETLESNDGGSSLLEGSIDDCLRDDFNLQEFIMDIVYGSNGEVSPQNKSLNSDNPQDDTDSRSPFLVVSYVYHFVLSLTQCAVHDSRLNVFFLVDLAI</sequence>
<comment type="caution">
    <text evidence="2">The sequence shown here is derived from an EMBL/GenBank/DDBJ whole genome shotgun (WGS) entry which is preliminary data.</text>
</comment>
<gene>
    <name evidence="2" type="ORF">CEPIT_LOCUS43869</name>
</gene>
<protein>
    <submittedName>
        <fullName evidence="2">Uncharacterized protein</fullName>
    </submittedName>
</protein>
<dbReference type="PANTHER" id="PTHR34546:SF3">
    <property type="entry name" value="OS06G0153600 PROTEIN"/>
    <property type="match status" value="1"/>
</dbReference>
<evidence type="ECO:0000256" key="1">
    <source>
        <dbReference type="SAM" id="MobiDB-lite"/>
    </source>
</evidence>